<proteinExistence type="predicted"/>
<feature type="region of interest" description="Disordered" evidence="1">
    <location>
        <begin position="449"/>
        <end position="486"/>
    </location>
</feature>
<reference evidence="2" key="1">
    <citation type="submission" date="2017-07" db="EMBL/GenBank/DDBJ databases">
        <title>Taro Niue Genome Assembly and Annotation.</title>
        <authorList>
            <person name="Atibalentja N."/>
            <person name="Keating K."/>
            <person name="Fields C.J."/>
        </authorList>
    </citation>
    <scope>NUCLEOTIDE SEQUENCE</scope>
    <source>
        <strain evidence="2">Niue_2</strain>
        <tissue evidence="2">Leaf</tissue>
    </source>
</reference>
<evidence type="ECO:0000313" key="3">
    <source>
        <dbReference type="Proteomes" id="UP000652761"/>
    </source>
</evidence>
<feature type="compositionally biased region" description="Pro residues" evidence="1">
    <location>
        <begin position="449"/>
        <end position="458"/>
    </location>
</feature>
<protein>
    <submittedName>
        <fullName evidence="2">Uncharacterized protein</fullName>
    </submittedName>
</protein>
<name>A0A843UTL5_COLES</name>
<accession>A0A843UTL5</accession>
<sequence>MMHTLLETYLRFGVVFSDAGSVAGVGCVGEVVIRISNRLNGKAATRWTVITRMADDGNGSYYGSFHQRFTLHSGAPPSPSYYDSFHQTPHSTAYYNPHSTSHYDPHFGSYYRPLSASYYGPHSSFYYSAPSSYYGPHSTFYYKLNSLKFEPPEVTQWITKSLLHHLPGPVAQWRDYPRDVLDSLFQSFLHQFLQCTYRFATAKQEEDARIAWEKVAGRCFSDYLTKKKELAKRAVGGVADPLQWKGHGPPAIRKDYWDAMCDQWATKEYQSRSAIATQNRAKMPEASLHTSGSITFGRHKKRMEEEAGGPVAYTELFRRTHKRKESGEFVSERAKEVMESYEQQLIERHGDDSSQHPQFDASAWLVAVGQPKKGRVFGFGTGMDAGGVINSTSESGCSATSYSYTQSPPPPQQPTELPDHYCSALIRQLDSWFGRTVVPALHAMGVAFPHPPPPPPPSTTGFGQIVGEQVSSDADGDGLEIHLADD</sequence>
<keyword evidence="3" id="KW-1185">Reference proteome</keyword>
<dbReference type="Proteomes" id="UP000652761">
    <property type="component" value="Unassembled WGS sequence"/>
</dbReference>
<dbReference type="EMBL" id="NMUH01000742">
    <property type="protein sequence ID" value="MQL84153.1"/>
    <property type="molecule type" value="Genomic_DNA"/>
</dbReference>
<gene>
    <name evidence="2" type="ORF">Taro_016646</name>
</gene>
<feature type="region of interest" description="Disordered" evidence="1">
    <location>
        <begin position="394"/>
        <end position="418"/>
    </location>
</feature>
<dbReference type="Pfam" id="PF03004">
    <property type="entry name" value="Transposase_24"/>
    <property type="match status" value="1"/>
</dbReference>
<dbReference type="InterPro" id="IPR004252">
    <property type="entry name" value="Probable_transposase_24"/>
</dbReference>
<comment type="caution">
    <text evidence="2">The sequence shown here is derived from an EMBL/GenBank/DDBJ whole genome shotgun (WGS) entry which is preliminary data.</text>
</comment>
<dbReference type="AlphaFoldDB" id="A0A843UTL5"/>
<evidence type="ECO:0000313" key="2">
    <source>
        <dbReference type="EMBL" id="MQL84153.1"/>
    </source>
</evidence>
<evidence type="ECO:0000256" key="1">
    <source>
        <dbReference type="SAM" id="MobiDB-lite"/>
    </source>
</evidence>
<organism evidence="2 3">
    <name type="scientific">Colocasia esculenta</name>
    <name type="common">Wild taro</name>
    <name type="synonym">Arum esculentum</name>
    <dbReference type="NCBI Taxonomy" id="4460"/>
    <lineage>
        <taxon>Eukaryota</taxon>
        <taxon>Viridiplantae</taxon>
        <taxon>Streptophyta</taxon>
        <taxon>Embryophyta</taxon>
        <taxon>Tracheophyta</taxon>
        <taxon>Spermatophyta</taxon>
        <taxon>Magnoliopsida</taxon>
        <taxon>Liliopsida</taxon>
        <taxon>Araceae</taxon>
        <taxon>Aroideae</taxon>
        <taxon>Colocasieae</taxon>
        <taxon>Colocasia</taxon>
    </lineage>
</organism>